<name>A0A1J1J2U8_9DIPT</name>
<gene>
    <name evidence="2" type="ORF">CLUMA_CG019681</name>
</gene>
<evidence type="ECO:0000256" key="1">
    <source>
        <dbReference type="SAM" id="MobiDB-lite"/>
    </source>
</evidence>
<feature type="compositionally biased region" description="Basic and acidic residues" evidence="1">
    <location>
        <begin position="25"/>
        <end position="41"/>
    </location>
</feature>
<organism evidence="2 3">
    <name type="scientific">Clunio marinus</name>
    <dbReference type="NCBI Taxonomy" id="568069"/>
    <lineage>
        <taxon>Eukaryota</taxon>
        <taxon>Metazoa</taxon>
        <taxon>Ecdysozoa</taxon>
        <taxon>Arthropoda</taxon>
        <taxon>Hexapoda</taxon>
        <taxon>Insecta</taxon>
        <taxon>Pterygota</taxon>
        <taxon>Neoptera</taxon>
        <taxon>Endopterygota</taxon>
        <taxon>Diptera</taxon>
        <taxon>Nematocera</taxon>
        <taxon>Chironomoidea</taxon>
        <taxon>Chironomidae</taxon>
        <taxon>Clunio</taxon>
    </lineage>
</organism>
<dbReference type="Proteomes" id="UP000183832">
    <property type="component" value="Unassembled WGS sequence"/>
</dbReference>
<feature type="region of interest" description="Disordered" evidence="1">
    <location>
        <begin position="17"/>
        <end position="41"/>
    </location>
</feature>
<accession>A0A1J1J2U8</accession>
<sequence>MQINLLRYVTTTDVRRRSSMNNDVEADKRREERSQRSLIAEREKKEHKNMVKLIFCKKQHKQCCDSLTRHENVVSLFSGDRLKCKENNVITLELSDVWVFVDCSAMFSVMVTLGDRTLPSNIVDNMKSH</sequence>
<evidence type="ECO:0000313" key="3">
    <source>
        <dbReference type="Proteomes" id="UP000183832"/>
    </source>
</evidence>
<proteinExistence type="predicted"/>
<dbReference type="AlphaFoldDB" id="A0A1J1J2U8"/>
<protein>
    <submittedName>
        <fullName evidence="2">CLUMA_CG019681, isoform A</fullName>
    </submittedName>
</protein>
<evidence type="ECO:0000313" key="2">
    <source>
        <dbReference type="EMBL" id="CRL06765.1"/>
    </source>
</evidence>
<reference evidence="2 3" key="1">
    <citation type="submission" date="2015-04" db="EMBL/GenBank/DDBJ databases">
        <authorList>
            <person name="Syromyatnikov M.Y."/>
            <person name="Popov V.N."/>
        </authorList>
    </citation>
    <scope>NUCLEOTIDE SEQUENCE [LARGE SCALE GENOMIC DNA]</scope>
</reference>
<dbReference type="EMBL" id="CVRI01000067">
    <property type="protein sequence ID" value="CRL06765.1"/>
    <property type="molecule type" value="Genomic_DNA"/>
</dbReference>
<keyword evidence="3" id="KW-1185">Reference proteome</keyword>